<evidence type="ECO:0000313" key="2">
    <source>
        <dbReference type="EMBL" id="MED6108662.1"/>
    </source>
</evidence>
<comment type="caution">
    <text evidence="2">The sequence shown here is derived from an EMBL/GenBank/DDBJ whole genome shotgun (WGS) entry which is preliminary data.</text>
</comment>
<reference evidence="2 3" key="1">
    <citation type="journal article" date="2023" name="Plants (Basel)">
        <title>Bridging the Gap: Combining Genomics and Transcriptomics Approaches to Understand Stylosanthes scabra, an Orphan Legume from the Brazilian Caatinga.</title>
        <authorList>
            <person name="Ferreira-Neto J.R.C."/>
            <person name="da Silva M.D."/>
            <person name="Binneck E."/>
            <person name="de Melo N.F."/>
            <person name="da Silva R.H."/>
            <person name="de Melo A.L.T.M."/>
            <person name="Pandolfi V."/>
            <person name="Bustamante F.O."/>
            <person name="Brasileiro-Vidal A.C."/>
            <person name="Benko-Iseppon A.M."/>
        </authorList>
    </citation>
    <scope>NUCLEOTIDE SEQUENCE [LARGE SCALE GENOMIC DNA]</scope>
    <source>
        <tissue evidence="2">Leaves</tissue>
    </source>
</reference>
<keyword evidence="1" id="KW-0472">Membrane</keyword>
<feature type="transmembrane region" description="Helical" evidence="1">
    <location>
        <begin position="72"/>
        <end position="92"/>
    </location>
</feature>
<keyword evidence="1" id="KW-0812">Transmembrane</keyword>
<evidence type="ECO:0000313" key="3">
    <source>
        <dbReference type="Proteomes" id="UP001341840"/>
    </source>
</evidence>
<evidence type="ECO:0000256" key="1">
    <source>
        <dbReference type="SAM" id="Phobius"/>
    </source>
</evidence>
<name>A0ABU6Q9S4_9FABA</name>
<dbReference type="EMBL" id="JASCZI010000098">
    <property type="protein sequence ID" value="MED6108662.1"/>
    <property type="molecule type" value="Genomic_DNA"/>
</dbReference>
<organism evidence="2 3">
    <name type="scientific">Stylosanthes scabra</name>
    <dbReference type="NCBI Taxonomy" id="79078"/>
    <lineage>
        <taxon>Eukaryota</taxon>
        <taxon>Viridiplantae</taxon>
        <taxon>Streptophyta</taxon>
        <taxon>Embryophyta</taxon>
        <taxon>Tracheophyta</taxon>
        <taxon>Spermatophyta</taxon>
        <taxon>Magnoliopsida</taxon>
        <taxon>eudicotyledons</taxon>
        <taxon>Gunneridae</taxon>
        <taxon>Pentapetalae</taxon>
        <taxon>rosids</taxon>
        <taxon>fabids</taxon>
        <taxon>Fabales</taxon>
        <taxon>Fabaceae</taxon>
        <taxon>Papilionoideae</taxon>
        <taxon>50 kb inversion clade</taxon>
        <taxon>dalbergioids sensu lato</taxon>
        <taxon>Dalbergieae</taxon>
        <taxon>Pterocarpus clade</taxon>
        <taxon>Stylosanthes</taxon>
    </lineage>
</organism>
<keyword evidence="1" id="KW-1133">Transmembrane helix</keyword>
<accession>A0ABU6Q9S4</accession>
<keyword evidence="3" id="KW-1185">Reference proteome</keyword>
<sequence length="131" mass="14952">MQKAPTSKAQSWRKSFCRRRLSCRLRQTQRRPIQRGMPNFHLRMVPLLNECLACQVGWGAFASEVIYMRDVFCKMIFSMIALLAFGVGTFCIEGASRFHAFTWMTPNALTSLSQQRQKQISDDLGKPGATT</sequence>
<proteinExistence type="predicted"/>
<protein>
    <submittedName>
        <fullName evidence="2">Uncharacterized protein</fullName>
    </submittedName>
</protein>
<dbReference type="Proteomes" id="UP001341840">
    <property type="component" value="Unassembled WGS sequence"/>
</dbReference>
<gene>
    <name evidence="2" type="ORF">PIB30_026229</name>
</gene>